<evidence type="ECO:0000313" key="1">
    <source>
        <dbReference type="EMBL" id="TWD93565.1"/>
    </source>
</evidence>
<reference evidence="1 2" key="1">
    <citation type="submission" date="2019-06" db="EMBL/GenBank/DDBJ databases">
        <title>Sorghum-associated microbial communities from plants grown in Nebraska, USA.</title>
        <authorList>
            <person name="Schachtman D."/>
        </authorList>
    </citation>
    <scope>NUCLEOTIDE SEQUENCE [LARGE SCALE GENOMIC DNA]</scope>
    <source>
        <strain evidence="1 2">2482</strain>
    </source>
</reference>
<protein>
    <submittedName>
        <fullName evidence="1">Uncharacterized protein</fullName>
    </submittedName>
</protein>
<name>A0A561CQQ6_9BACI</name>
<sequence length="31" mass="3573">EGKPHVRIDEEGLKVKEIAEGYPIEISFLLY</sequence>
<comment type="caution">
    <text evidence="1">The sequence shown here is derived from an EMBL/GenBank/DDBJ whole genome shotgun (WGS) entry which is preliminary data.</text>
</comment>
<proteinExistence type="predicted"/>
<gene>
    <name evidence="1" type="ORF">FB550_1141</name>
</gene>
<dbReference type="Proteomes" id="UP000319671">
    <property type="component" value="Unassembled WGS sequence"/>
</dbReference>
<organism evidence="1 2">
    <name type="scientific">Neobacillus bataviensis</name>
    <dbReference type="NCBI Taxonomy" id="220685"/>
    <lineage>
        <taxon>Bacteria</taxon>
        <taxon>Bacillati</taxon>
        <taxon>Bacillota</taxon>
        <taxon>Bacilli</taxon>
        <taxon>Bacillales</taxon>
        <taxon>Bacillaceae</taxon>
        <taxon>Neobacillus</taxon>
    </lineage>
</organism>
<feature type="non-terminal residue" evidence="1">
    <location>
        <position position="1"/>
    </location>
</feature>
<keyword evidence="2" id="KW-1185">Reference proteome</keyword>
<accession>A0A561CQQ6</accession>
<dbReference type="AlphaFoldDB" id="A0A561CQQ6"/>
<evidence type="ECO:0000313" key="2">
    <source>
        <dbReference type="Proteomes" id="UP000319671"/>
    </source>
</evidence>
<dbReference type="EMBL" id="VIVN01000014">
    <property type="protein sequence ID" value="TWD93565.1"/>
    <property type="molecule type" value="Genomic_DNA"/>
</dbReference>